<reference evidence="1 2" key="1">
    <citation type="submission" date="2018-05" db="EMBL/GenBank/DDBJ databases">
        <title>Pararhodobacter marina sp. nov., isolated from deep-sea water of the Indian Ocean.</title>
        <authorList>
            <person name="Lai Q.Sr."/>
            <person name="Liu X."/>
            <person name="Shao Z."/>
        </authorList>
    </citation>
    <scope>NUCLEOTIDE SEQUENCE [LARGE SCALE GENOMIC DNA]</scope>
    <source>
        <strain evidence="1 2">CIC4N-9</strain>
    </source>
</reference>
<dbReference type="Proteomes" id="UP000244940">
    <property type="component" value="Unassembled WGS sequence"/>
</dbReference>
<accession>A0A2U2CCQ6</accession>
<organism evidence="1 2">
    <name type="scientific">Pararhodobacter marinus</name>
    <dbReference type="NCBI Taxonomy" id="2184063"/>
    <lineage>
        <taxon>Bacteria</taxon>
        <taxon>Pseudomonadati</taxon>
        <taxon>Pseudomonadota</taxon>
        <taxon>Alphaproteobacteria</taxon>
        <taxon>Rhodobacterales</taxon>
        <taxon>Paracoccaceae</taxon>
        <taxon>Pararhodobacter</taxon>
    </lineage>
</organism>
<keyword evidence="2" id="KW-1185">Reference proteome</keyword>
<dbReference type="AlphaFoldDB" id="A0A2U2CCQ6"/>
<protein>
    <submittedName>
        <fullName evidence="1">Uncharacterized protein</fullName>
    </submittedName>
</protein>
<evidence type="ECO:0000313" key="2">
    <source>
        <dbReference type="Proteomes" id="UP000244940"/>
    </source>
</evidence>
<comment type="caution">
    <text evidence="1">The sequence shown here is derived from an EMBL/GenBank/DDBJ whole genome shotgun (WGS) entry which is preliminary data.</text>
</comment>
<dbReference type="GeneID" id="94364827"/>
<dbReference type="OrthoDB" id="7863787at2"/>
<name>A0A2U2CCQ6_9RHOB</name>
<dbReference type="RefSeq" id="WP_146195136.1">
    <property type="nucleotide sequence ID" value="NZ_QEYD01000004.1"/>
</dbReference>
<evidence type="ECO:0000313" key="1">
    <source>
        <dbReference type="EMBL" id="PWE29673.1"/>
    </source>
</evidence>
<sequence>MTNPIELTASSLIHSLRFEHLPAHDRDKLTLRDGAYFSWDADQGDATLRVRPKLGSLFRLDAEIARKPRWLNFNLSLGPGHVPAGSALGLVFEIEGCEGESLPVFIRALKGGELADTPIAMPLRGSGEPVQRTLIHPVAEGQPLAQPSDYLTLVIQLPRTNFSMELRNMTLFVTDPDGAKALAAAS</sequence>
<gene>
    <name evidence="1" type="ORF">C4N9_07990</name>
</gene>
<dbReference type="EMBL" id="QEYD01000004">
    <property type="protein sequence ID" value="PWE29673.1"/>
    <property type="molecule type" value="Genomic_DNA"/>
</dbReference>
<proteinExistence type="predicted"/>